<dbReference type="OMA" id="WSLIQNV"/>
<dbReference type="GeneTree" id="ENSGT00940000176166"/>
<dbReference type="Proteomes" id="UP000005207">
    <property type="component" value="Linkage group LG22"/>
</dbReference>
<keyword evidence="3" id="KW-1185">Reference proteome</keyword>
<proteinExistence type="predicted"/>
<dbReference type="InterPro" id="IPR011992">
    <property type="entry name" value="EF-hand-dom_pair"/>
</dbReference>
<reference evidence="3" key="1">
    <citation type="submission" date="2012-01" db="EMBL/GenBank/DDBJ databases">
        <title>The Genome Sequence of Oreochromis niloticus (Nile Tilapia).</title>
        <authorList>
            <consortium name="Broad Institute Genome Assembly Team"/>
            <consortium name="Broad Institute Sequencing Platform"/>
            <person name="Di Palma F."/>
            <person name="Johnson J."/>
            <person name="Lander E.S."/>
            <person name="Lindblad-Toh K."/>
        </authorList>
    </citation>
    <scope>NUCLEOTIDE SEQUENCE [LARGE SCALE GENOMIC DNA]</scope>
</reference>
<accession>A0A669D1W9</accession>
<dbReference type="Ensembl" id="ENSONIT00000077764.1">
    <property type="protein sequence ID" value="ENSONIP00000054573.1"/>
    <property type="gene ID" value="ENSONIG00000039519.1"/>
</dbReference>
<protein>
    <recommendedName>
        <fullName evidence="1">S100/CaBP-9k-type calcium binding subdomain domain-containing protein</fullName>
    </recommendedName>
</protein>
<evidence type="ECO:0000259" key="1">
    <source>
        <dbReference type="SMART" id="SM01394"/>
    </source>
</evidence>
<dbReference type="Gene3D" id="1.10.238.10">
    <property type="entry name" value="EF-hand"/>
    <property type="match status" value="1"/>
</dbReference>
<gene>
    <name evidence="2" type="primary">s100v2</name>
</gene>
<dbReference type="Pfam" id="PF01023">
    <property type="entry name" value="S_100"/>
    <property type="match status" value="1"/>
</dbReference>
<dbReference type="InterPro" id="IPR013787">
    <property type="entry name" value="S100_Ca-bd_sub"/>
</dbReference>
<dbReference type="SMART" id="SM01394">
    <property type="entry name" value="S_100"/>
    <property type="match status" value="1"/>
</dbReference>
<sequence>MTNKLVKKNVFLLKLPAFLFCCSFLFAFNFSQYSDLESAIDTLVSQFHSASADKSPTLKSDEFKSLLSSQLPNLMKGVGTDQGFGDILRKMGVGDGEGISFKHFWNLIQSLATSQFGLLSGQKGSSCSCILL</sequence>
<evidence type="ECO:0000313" key="3">
    <source>
        <dbReference type="Proteomes" id="UP000005207"/>
    </source>
</evidence>
<dbReference type="SUPFAM" id="SSF47473">
    <property type="entry name" value="EF-hand"/>
    <property type="match status" value="1"/>
</dbReference>
<dbReference type="AlphaFoldDB" id="A0A669D1W9"/>
<dbReference type="InParanoid" id="A0A669D1W9"/>
<dbReference type="CDD" id="cd05022">
    <property type="entry name" value="S-100A13"/>
    <property type="match status" value="1"/>
</dbReference>
<reference evidence="2" key="2">
    <citation type="submission" date="2025-08" db="UniProtKB">
        <authorList>
            <consortium name="Ensembl"/>
        </authorList>
    </citation>
    <scope>IDENTIFICATION</scope>
</reference>
<evidence type="ECO:0000313" key="2">
    <source>
        <dbReference type="Ensembl" id="ENSONIP00000054573.1"/>
    </source>
</evidence>
<name>A0A669D1W9_ORENI</name>
<feature type="domain" description="S100/CaBP-9k-type calcium binding subdomain" evidence="1">
    <location>
        <begin position="36"/>
        <end position="76"/>
    </location>
</feature>
<organism evidence="2 3">
    <name type="scientific">Oreochromis niloticus</name>
    <name type="common">Nile tilapia</name>
    <name type="synonym">Tilapia nilotica</name>
    <dbReference type="NCBI Taxonomy" id="8128"/>
    <lineage>
        <taxon>Eukaryota</taxon>
        <taxon>Metazoa</taxon>
        <taxon>Chordata</taxon>
        <taxon>Craniata</taxon>
        <taxon>Vertebrata</taxon>
        <taxon>Euteleostomi</taxon>
        <taxon>Actinopterygii</taxon>
        <taxon>Neopterygii</taxon>
        <taxon>Teleostei</taxon>
        <taxon>Neoteleostei</taxon>
        <taxon>Acanthomorphata</taxon>
        <taxon>Ovalentaria</taxon>
        <taxon>Cichlomorphae</taxon>
        <taxon>Cichliformes</taxon>
        <taxon>Cichlidae</taxon>
        <taxon>African cichlids</taxon>
        <taxon>Pseudocrenilabrinae</taxon>
        <taxon>Oreochromini</taxon>
        <taxon>Oreochromis</taxon>
    </lineage>
</organism>
<reference evidence="2" key="3">
    <citation type="submission" date="2025-09" db="UniProtKB">
        <authorList>
            <consortium name="Ensembl"/>
        </authorList>
    </citation>
    <scope>IDENTIFICATION</scope>
</reference>